<feature type="region of interest" description="Disordered" evidence="1">
    <location>
        <begin position="50"/>
        <end position="149"/>
    </location>
</feature>
<proteinExistence type="predicted"/>
<dbReference type="AlphaFoldDB" id="A0A914YKV7"/>
<dbReference type="Proteomes" id="UP000887577">
    <property type="component" value="Unplaced"/>
</dbReference>
<evidence type="ECO:0000313" key="4">
    <source>
        <dbReference type="WBParaSite" id="PSU_v2.g20982.t1"/>
    </source>
</evidence>
<feature type="compositionally biased region" description="Basic and acidic residues" evidence="1">
    <location>
        <begin position="59"/>
        <end position="73"/>
    </location>
</feature>
<reference evidence="4" key="1">
    <citation type="submission" date="2022-11" db="UniProtKB">
        <authorList>
            <consortium name="WormBaseParasite"/>
        </authorList>
    </citation>
    <scope>IDENTIFICATION</scope>
</reference>
<keyword evidence="2" id="KW-1133">Transmembrane helix</keyword>
<feature type="compositionally biased region" description="Basic and acidic residues" evidence="1">
    <location>
        <begin position="122"/>
        <end position="138"/>
    </location>
</feature>
<protein>
    <submittedName>
        <fullName evidence="4">Uncharacterized protein</fullName>
    </submittedName>
</protein>
<organism evidence="3 4">
    <name type="scientific">Panagrolaimus superbus</name>
    <dbReference type="NCBI Taxonomy" id="310955"/>
    <lineage>
        <taxon>Eukaryota</taxon>
        <taxon>Metazoa</taxon>
        <taxon>Ecdysozoa</taxon>
        <taxon>Nematoda</taxon>
        <taxon>Chromadorea</taxon>
        <taxon>Rhabditida</taxon>
        <taxon>Tylenchina</taxon>
        <taxon>Panagrolaimomorpha</taxon>
        <taxon>Panagrolaimoidea</taxon>
        <taxon>Panagrolaimidae</taxon>
        <taxon>Panagrolaimus</taxon>
    </lineage>
</organism>
<keyword evidence="3" id="KW-1185">Reference proteome</keyword>
<keyword evidence="2" id="KW-0472">Membrane</keyword>
<name>A0A914YKV7_9BILA</name>
<accession>A0A914YKV7</accession>
<dbReference type="WBParaSite" id="PSU_v2.g20982.t1">
    <property type="protein sequence ID" value="PSU_v2.g20982.t1"/>
    <property type="gene ID" value="PSU_v2.g20982"/>
</dbReference>
<sequence>MFDCLNLELMIFTNSTIAATILLYSILIQCGSRKRSDSRLSGSKRDVLAIGGGVGGAIREQESAGKSENKEKSVQISKIGTPKSKKSKSKMFKSPQQKNAETPIKCRTEGSDGETYGRGHGKKTESKTKHSEMNKGKFGDTINDDTLNDTDCDWGAGEVIYKADRSKKKKRKHG</sequence>
<feature type="transmembrane region" description="Helical" evidence="2">
    <location>
        <begin position="12"/>
        <end position="31"/>
    </location>
</feature>
<evidence type="ECO:0000256" key="2">
    <source>
        <dbReference type="SAM" id="Phobius"/>
    </source>
</evidence>
<evidence type="ECO:0000313" key="3">
    <source>
        <dbReference type="Proteomes" id="UP000887577"/>
    </source>
</evidence>
<keyword evidence="2" id="KW-0812">Transmembrane</keyword>
<evidence type="ECO:0000256" key="1">
    <source>
        <dbReference type="SAM" id="MobiDB-lite"/>
    </source>
</evidence>